<organism evidence="1 2">
    <name type="scientific">Panagrolaimus sp. ES5</name>
    <dbReference type="NCBI Taxonomy" id="591445"/>
    <lineage>
        <taxon>Eukaryota</taxon>
        <taxon>Metazoa</taxon>
        <taxon>Ecdysozoa</taxon>
        <taxon>Nematoda</taxon>
        <taxon>Chromadorea</taxon>
        <taxon>Rhabditida</taxon>
        <taxon>Tylenchina</taxon>
        <taxon>Panagrolaimomorpha</taxon>
        <taxon>Panagrolaimoidea</taxon>
        <taxon>Panagrolaimidae</taxon>
        <taxon>Panagrolaimus</taxon>
    </lineage>
</organism>
<sequence length="799" mass="91095">MSGYQIGQNFNCNGINYKLTDIETDGDVTRITYKGQYFEVGQSYNNNGKNCTISRIYVQGNDVTIYLESEEEYEDFDLILPKKYLDNLCLLNKSSHLSNDLIDESNQAVQLPNFIDEKSEIMIQSQHNQSQQRWFERIYFCLLKSLNCFTVTQNDDEADTTQSIGEFLEEGDSSEHEFLERYRILNSNVYKLSESDQKRYTWYCQMLTVLQYNIMNGNDKTVVLKLNLLIGRVVDEEGNTYKQTFVRTAAYGLFEKLINIGSKELKKKYEKEKVILEQYGGGPKRNSSNTGAVSVRNSAYCPGCPFKSNGSNLSRHFYISCKKPFFHEGTKFSTCLIDLLKQVIASGKRVTATEIIEAGTETLKSIPKFAAILQEHIDTNTMGSVYVYVNEEFDAVLNLLHEKATKNNNYVERGRRNVLKGDHNDYSLILKTTLDFIQNSDEPLKAWLEKLMHLIYWGHSTNFSFRDDSSIATCLSYGMLKYVSAKYYHFLYPLKKLLCGESIEELRGKTVKIIRVIENVPLILAQYYETCGIGDSFHPFMTNVQIGNRSQFVEVGDKFGSETFSETGAMLQLLAIQSKPEELKIFDFLKDPKLTSFDSSLESYVQANKINNVHLLQSSFSLHCLKSEDVVAFVNRVIPSDFFQKAHGISIPSSFSSQSSHIQRSLDANLFSFENDADNYFFNVTYSEGIGMPDTEEGYIHFRISDHSRNLFDMNRIPIDTTTCEDGNGLKAFLDGDGIVFGNRDVYPMAEGPEGQDTSLDPISAPTRSRGEQFDHDFDGPEPMDSQDEGNNFFFTVTF</sequence>
<evidence type="ECO:0000313" key="2">
    <source>
        <dbReference type="WBParaSite" id="ES5_v2.g23062.t1"/>
    </source>
</evidence>
<accession>A0AC34G0P5</accession>
<dbReference type="Proteomes" id="UP000887579">
    <property type="component" value="Unplaced"/>
</dbReference>
<reference evidence="2" key="1">
    <citation type="submission" date="2022-11" db="UniProtKB">
        <authorList>
            <consortium name="WormBaseParasite"/>
        </authorList>
    </citation>
    <scope>IDENTIFICATION</scope>
</reference>
<dbReference type="WBParaSite" id="ES5_v2.g23062.t1">
    <property type="protein sequence ID" value="ES5_v2.g23062.t1"/>
    <property type="gene ID" value="ES5_v2.g23062"/>
</dbReference>
<name>A0AC34G0P5_9BILA</name>
<proteinExistence type="predicted"/>
<protein>
    <submittedName>
        <fullName evidence="2">Uncharacterized protein</fullName>
    </submittedName>
</protein>
<evidence type="ECO:0000313" key="1">
    <source>
        <dbReference type="Proteomes" id="UP000887579"/>
    </source>
</evidence>